<dbReference type="Proteomes" id="UP001365542">
    <property type="component" value="Unassembled WGS sequence"/>
</dbReference>
<evidence type="ECO:0000313" key="3">
    <source>
        <dbReference type="Proteomes" id="UP001365542"/>
    </source>
</evidence>
<protein>
    <submittedName>
        <fullName evidence="2">Uncharacterized protein</fullName>
    </submittedName>
</protein>
<evidence type="ECO:0000313" key="2">
    <source>
        <dbReference type="EMBL" id="KAK6539022.1"/>
    </source>
</evidence>
<comment type="caution">
    <text evidence="2">The sequence shown here is derived from an EMBL/GenBank/DDBJ whole genome shotgun (WGS) entry which is preliminary data.</text>
</comment>
<feature type="region of interest" description="Disordered" evidence="1">
    <location>
        <begin position="1"/>
        <end position="67"/>
    </location>
</feature>
<name>A0AAV9XBF3_9PEZI</name>
<gene>
    <name evidence="2" type="ORF">TWF694_010569</name>
</gene>
<accession>A0AAV9XBF3</accession>
<proteinExistence type="predicted"/>
<evidence type="ECO:0000256" key="1">
    <source>
        <dbReference type="SAM" id="MobiDB-lite"/>
    </source>
</evidence>
<reference evidence="2 3" key="1">
    <citation type="submission" date="2019-10" db="EMBL/GenBank/DDBJ databases">
        <authorList>
            <person name="Palmer J.M."/>
        </authorList>
    </citation>
    <scope>NUCLEOTIDE SEQUENCE [LARGE SCALE GENOMIC DNA]</scope>
    <source>
        <strain evidence="2 3">TWF694</strain>
    </source>
</reference>
<sequence>MEGHEVALKSEIGLAGHVRPDRSKKLIHTRPTMSQLNEKKEQESNGARGPSGKHYADLDRGGGNPMQVGLVERETEYVPTRQMMRREFDLATRVHGISVALDRVN</sequence>
<dbReference type="EMBL" id="JAVHJO010000007">
    <property type="protein sequence ID" value="KAK6539022.1"/>
    <property type="molecule type" value="Genomic_DNA"/>
</dbReference>
<keyword evidence="3" id="KW-1185">Reference proteome</keyword>
<organism evidence="2 3">
    <name type="scientific">Orbilia ellipsospora</name>
    <dbReference type="NCBI Taxonomy" id="2528407"/>
    <lineage>
        <taxon>Eukaryota</taxon>
        <taxon>Fungi</taxon>
        <taxon>Dikarya</taxon>
        <taxon>Ascomycota</taxon>
        <taxon>Pezizomycotina</taxon>
        <taxon>Orbiliomycetes</taxon>
        <taxon>Orbiliales</taxon>
        <taxon>Orbiliaceae</taxon>
        <taxon>Orbilia</taxon>
    </lineage>
</organism>
<dbReference type="AlphaFoldDB" id="A0AAV9XBF3"/>